<proteinExistence type="predicted"/>
<reference evidence="1" key="2">
    <citation type="journal article" date="2020" name="Nat. Commun.">
        <title>Large-scale genome sequencing of mycorrhizal fungi provides insights into the early evolution of symbiotic traits.</title>
        <authorList>
            <person name="Miyauchi S."/>
            <person name="Kiss E."/>
            <person name="Kuo A."/>
            <person name="Drula E."/>
            <person name="Kohler A."/>
            <person name="Sanchez-Garcia M."/>
            <person name="Morin E."/>
            <person name="Andreopoulos B."/>
            <person name="Barry K.W."/>
            <person name="Bonito G."/>
            <person name="Buee M."/>
            <person name="Carver A."/>
            <person name="Chen C."/>
            <person name="Cichocki N."/>
            <person name="Clum A."/>
            <person name="Culley D."/>
            <person name="Crous P.W."/>
            <person name="Fauchery L."/>
            <person name="Girlanda M."/>
            <person name="Hayes R.D."/>
            <person name="Keri Z."/>
            <person name="LaButti K."/>
            <person name="Lipzen A."/>
            <person name="Lombard V."/>
            <person name="Magnuson J."/>
            <person name="Maillard F."/>
            <person name="Murat C."/>
            <person name="Nolan M."/>
            <person name="Ohm R.A."/>
            <person name="Pangilinan J."/>
            <person name="Pereira M.F."/>
            <person name="Perotto S."/>
            <person name="Peter M."/>
            <person name="Pfister S."/>
            <person name="Riley R."/>
            <person name="Sitrit Y."/>
            <person name="Stielow J.B."/>
            <person name="Szollosi G."/>
            <person name="Zifcakova L."/>
            <person name="Stursova M."/>
            <person name="Spatafora J.W."/>
            <person name="Tedersoo L."/>
            <person name="Vaario L.M."/>
            <person name="Yamada A."/>
            <person name="Yan M."/>
            <person name="Wang P."/>
            <person name="Xu J."/>
            <person name="Bruns T."/>
            <person name="Baldrian P."/>
            <person name="Vilgalys R."/>
            <person name="Dunand C."/>
            <person name="Henrissat B."/>
            <person name="Grigoriev I.V."/>
            <person name="Hibbett D."/>
            <person name="Nagy L.G."/>
            <person name="Martin F.M."/>
        </authorList>
    </citation>
    <scope>NUCLEOTIDE SEQUENCE</scope>
    <source>
        <strain evidence="1">BED1</strain>
    </source>
</reference>
<keyword evidence="2" id="KW-1185">Reference proteome</keyword>
<gene>
    <name evidence="1" type="ORF">L210DRAFT_2248275</name>
</gene>
<name>A0AAD4BD65_BOLED</name>
<comment type="caution">
    <text evidence="1">The sequence shown here is derived from an EMBL/GenBank/DDBJ whole genome shotgun (WGS) entry which is preliminary data.</text>
</comment>
<accession>A0AAD4BD65</accession>
<organism evidence="1 2">
    <name type="scientific">Boletus edulis BED1</name>
    <dbReference type="NCBI Taxonomy" id="1328754"/>
    <lineage>
        <taxon>Eukaryota</taxon>
        <taxon>Fungi</taxon>
        <taxon>Dikarya</taxon>
        <taxon>Basidiomycota</taxon>
        <taxon>Agaricomycotina</taxon>
        <taxon>Agaricomycetes</taxon>
        <taxon>Agaricomycetidae</taxon>
        <taxon>Boletales</taxon>
        <taxon>Boletineae</taxon>
        <taxon>Boletaceae</taxon>
        <taxon>Boletoideae</taxon>
        <taxon>Boletus</taxon>
    </lineage>
</organism>
<dbReference type="AlphaFoldDB" id="A0AAD4BD65"/>
<protein>
    <submittedName>
        <fullName evidence="1">Uncharacterized protein</fullName>
    </submittedName>
</protein>
<dbReference type="Proteomes" id="UP001194468">
    <property type="component" value="Unassembled WGS sequence"/>
</dbReference>
<evidence type="ECO:0000313" key="1">
    <source>
        <dbReference type="EMBL" id="KAF8420919.1"/>
    </source>
</evidence>
<evidence type="ECO:0000313" key="2">
    <source>
        <dbReference type="Proteomes" id="UP001194468"/>
    </source>
</evidence>
<sequence>MLDFPRDRPVPYQILVGCATWCCAQLSLTSSLPRYLCGFYSPVHVVFNVGTKDFLGMF</sequence>
<dbReference type="EMBL" id="WHUW01000150">
    <property type="protein sequence ID" value="KAF8420919.1"/>
    <property type="molecule type" value="Genomic_DNA"/>
</dbReference>
<reference evidence="1" key="1">
    <citation type="submission" date="2019-10" db="EMBL/GenBank/DDBJ databases">
        <authorList>
            <consortium name="DOE Joint Genome Institute"/>
            <person name="Kuo A."/>
            <person name="Miyauchi S."/>
            <person name="Kiss E."/>
            <person name="Drula E."/>
            <person name="Kohler A."/>
            <person name="Sanchez-Garcia M."/>
            <person name="Andreopoulos B."/>
            <person name="Barry K.W."/>
            <person name="Bonito G."/>
            <person name="Buee M."/>
            <person name="Carver A."/>
            <person name="Chen C."/>
            <person name="Cichocki N."/>
            <person name="Clum A."/>
            <person name="Culley D."/>
            <person name="Crous P.W."/>
            <person name="Fauchery L."/>
            <person name="Girlanda M."/>
            <person name="Hayes R."/>
            <person name="Keri Z."/>
            <person name="LaButti K."/>
            <person name="Lipzen A."/>
            <person name="Lombard V."/>
            <person name="Magnuson J."/>
            <person name="Maillard F."/>
            <person name="Morin E."/>
            <person name="Murat C."/>
            <person name="Nolan M."/>
            <person name="Ohm R."/>
            <person name="Pangilinan J."/>
            <person name="Pereira M."/>
            <person name="Perotto S."/>
            <person name="Peter M."/>
            <person name="Riley R."/>
            <person name="Sitrit Y."/>
            <person name="Stielow B."/>
            <person name="Szollosi G."/>
            <person name="Zifcakova L."/>
            <person name="Stursova M."/>
            <person name="Spatafora J.W."/>
            <person name="Tedersoo L."/>
            <person name="Vaario L.-M."/>
            <person name="Yamada A."/>
            <person name="Yan M."/>
            <person name="Wang P."/>
            <person name="Xu J."/>
            <person name="Bruns T."/>
            <person name="Baldrian P."/>
            <person name="Vilgalys R."/>
            <person name="Henrissat B."/>
            <person name="Grigoriev I.V."/>
            <person name="Hibbett D."/>
            <person name="Nagy L.G."/>
            <person name="Martin F.M."/>
        </authorList>
    </citation>
    <scope>NUCLEOTIDE SEQUENCE</scope>
    <source>
        <strain evidence="1">BED1</strain>
    </source>
</reference>